<evidence type="ECO:0000259" key="4">
    <source>
        <dbReference type="PROSITE" id="PS50886"/>
    </source>
</evidence>
<feature type="domain" description="TRNA-binding" evidence="4">
    <location>
        <begin position="91"/>
        <end position="202"/>
    </location>
</feature>
<dbReference type="Pfam" id="PF14794">
    <property type="entry name" value="DUF4479"/>
    <property type="match status" value="1"/>
</dbReference>
<dbReference type="InterPro" id="IPR037154">
    <property type="entry name" value="YtpR-like_sf"/>
</dbReference>
<dbReference type="AlphaFoldDB" id="A0A3S9HCB2"/>
<dbReference type="InterPro" id="IPR033714">
    <property type="entry name" value="tRNA_bind_bactPheRS"/>
</dbReference>
<protein>
    <submittedName>
        <fullName evidence="5">DUF4479 domain-containing protein</fullName>
    </submittedName>
</protein>
<sequence>MWLSFYNKEVGWDVLSLTRGEITRDELATESVGNVTRIFNKETDETISFNIFAISESFLPNGNGPVLLSVEQLTKVNELIKTAGFKDEIIVSNEPKFVIGYVKECVPHEDSDHLSITQTEVDNGEVLQIVCGAANIRKGQKVVVAKPGAVMNDGLIIWPGELRGVKSNGMICSAKELGVENPTGKKGILVLDENAETGKAFFEK</sequence>
<dbReference type="OrthoDB" id="9805455at2"/>
<dbReference type="KEGG" id="jeh:EJN90_10455"/>
<dbReference type="Gene3D" id="3.30.1940.10">
    <property type="entry name" value="YtpR-like"/>
    <property type="match status" value="1"/>
</dbReference>
<name>A0A3S9HCB2_9LACT</name>
<dbReference type="NCBIfam" id="NF045760">
    <property type="entry name" value="YtpR"/>
    <property type="match status" value="1"/>
</dbReference>
<dbReference type="Gene3D" id="2.40.50.140">
    <property type="entry name" value="Nucleic acid-binding proteins"/>
    <property type="match status" value="1"/>
</dbReference>
<keyword evidence="6" id="KW-1185">Reference proteome</keyword>
<dbReference type="Pfam" id="PF01588">
    <property type="entry name" value="tRNA_bind"/>
    <property type="match status" value="1"/>
</dbReference>
<dbReference type="InterPro" id="IPR002547">
    <property type="entry name" value="tRNA-bd_dom"/>
</dbReference>
<reference evidence="6" key="1">
    <citation type="submission" date="2018-12" db="EMBL/GenBank/DDBJ databases">
        <title>Complete genome sequencing of Jeotgalibaca sp. H21T32.</title>
        <authorList>
            <person name="Bae J.-W."/>
            <person name="Lee S.-Y."/>
        </authorList>
    </citation>
    <scope>NUCLEOTIDE SEQUENCE [LARGE SCALE GENOMIC DNA]</scope>
    <source>
        <strain evidence="6">H21T32</strain>
    </source>
</reference>
<evidence type="ECO:0000256" key="1">
    <source>
        <dbReference type="ARBA" id="ARBA00022555"/>
    </source>
</evidence>
<keyword evidence="2 3" id="KW-0694">RNA-binding</keyword>
<dbReference type="CDD" id="cd02796">
    <property type="entry name" value="tRNA_bind_bactPheRS"/>
    <property type="match status" value="1"/>
</dbReference>
<proteinExistence type="predicted"/>
<evidence type="ECO:0000313" key="6">
    <source>
        <dbReference type="Proteomes" id="UP000273326"/>
    </source>
</evidence>
<organism evidence="5 6">
    <name type="scientific">Jeotgalibaca ciconiae</name>
    <dbReference type="NCBI Taxonomy" id="2496265"/>
    <lineage>
        <taxon>Bacteria</taxon>
        <taxon>Bacillati</taxon>
        <taxon>Bacillota</taxon>
        <taxon>Bacilli</taxon>
        <taxon>Lactobacillales</taxon>
        <taxon>Carnobacteriaceae</taxon>
        <taxon>Jeotgalibaca</taxon>
    </lineage>
</organism>
<evidence type="ECO:0000256" key="2">
    <source>
        <dbReference type="ARBA" id="ARBA00022884"/>
    </source>
</evidence>
<keyword evidence="1 3" id="KW-0820">tRNA-binding</keyword>
<dbReference type="Proteomes" id="UP000273326">
    <property type="component" value="Chromosome"/>
</dbReference>
<evidence type="ECO:0000256" key="3">
    <source>
        <dbReference type="PROSITE-ProRule" id="PRU00209"/>
    </source>
</evidence>
<gene>
    <name evidence="5" type="ORF">EJN90_10455</name>
</gene>
<evidence type="ECO:0000313" key="5">
    <source>
        <dbReference type="EMBL" id="AZP05022.1"/>
    </source>
</evidence>
<dbReference type="InterPro" id="IPR012340">
    <property type="entry name" value="NA-bd_OB-fold"/>
</dbReference>
<dbReference type="FunFam" id="2.40.50.140:FF:000045">
    <property type="entry name" value="Phenylalanine--tRNA ligase beta subunit"/>
    <property type="match status" value="1"/>
</dbReference>
<dbReference type="EMBL" id="CP034465">
    <property type="protein sequence ID" value="AZP05022.1"/>
    <property type="molecule type" value="Genomic_DNA"/>
</dbReference>
<dbReference type="InterPro" id="IPR027855">
    <property type="entry name" value="DUF4479"/>
</dbReference>
<dbReference type="SUPFAM" id="SSF50249">
    <property type="entry name" value="Nucleic acid-binding proteins"/>
    <property type="match status" value="1"/>
</dbReference>
<accession>A0A3S9HCB2</accession>
<dbReference type="GO" id="GO:0000049">
    <property type="term" value="F:tRNA binding"/>
    <property type="evidence" value="ECO:0007669"/>
    <property type="project" value="UniProtKB-UniRule"/>
</dbReference>
<dbReference type="RefSeq" id="WP_126110993.1">
    <property type="nucleotide sequence ID" value="NZ_CP034465.1"/>
</dbReference>
<dbReference type="PROSITE" id="PS50886">
    <property type="entry name" value="TRBD"/>
    <property type="match status" value="1"/>
</dbReference>